<evidence type="ECO:0000256" key="4">
    <source>
        <dbReference type="ARBA" id="ARBA00023136"/>
    </source>
</evidence>
<dbReference type="InterPro" id="IPR006214">
    <property type="entry name" value="Bax_inhibitor_1-related"/>
</dbReference>
<feature type="transmembrane region" description="Helical" evidence="5">
    <location>
        <begin position="119"/>
        <end position="142"/>
    </location>
</feature>
<evidence type="ECO:0000256" key="2">
    <source>
        <dbReference type="ARBA" id="ARBA00022692"/>
    </source>
</evidence>
<feature type="transmembrane region" description="Helical" evidence="5">
    <location>
        <begin position="211"/>
        <end position="233"/>
    </location>
</feature>
<feature type="transmembrane region" description="Helical" evidence="5">
    <location>
        <begin position="179"/>
        <end position="196"/>
    </location>
</feature>
<evidence type="ECO:0000256" key="1">
    <source>
        <dbReference type="ARBA" id="ARBA00004141"/>
    </source>
</evidence>
<name>A0AAV5M583_9ROSI</name>
<proteinExistence type="inferred from homology"/>
<comment type="caution">
    <text evidence="6">The sequence shown here is derived from an EMBL/GenBank/DDBJ whole genome shotgun (WGS) entry which is preliminary data.</text>
</comment>
<gene>
    <name evidence="6" type="ORF">SLEP1_g50963</name>
</gene>
<dbReference type="EMBL" id="BPVZ01000172">
    <property type="protein sequence ID" value="GKV43707.1"/>
    <property type="molecule type" value="Genomic_DNA"/>
</dbReference>
<keyword evidence="3 5" id="KW-1133">Transmembrane helix</keyword>
<feature type="transmembrane region" description="Helical" evidence="5">
    <location>
        <begin position="148"/>
        <end position="172"/>
    </location>
</feature>
<keyword evidence="2 5" id="KW-0812">Transmembrane</keyword>
<feature type="transmembrane region" description="Helical" evidence="5">
    <location>
        <begin position="91"/>
        <end position="112"/>
    </location>
</feature>
<protein>
    <submittedName>
        <fullName evidence="6">Uncharacterized protein</fullName>
    </submittedName>
</protein>
<keyword evidence="4 5" id="KW-0472">Membrane</keyword>
<evidence type="ECO:0000256" key="3">
    <source>
        <dbReference type="ARBA" id="ARBA00022989"/>
    </source>
</evidence>
<dbReference type="GO" id="GO:0016020">
    <property type="term" value="C:membrane"/>
    <property type="evidence" value="ECO:0007669"/>
    <property type="project" value="UniProtKB-SubCell"/>
</dbReference>
<evidence type="ECO:0000313" key="6">
    <source>
        <dbReference type="EMBL" id="GKV43707.1"/>
    </source>
</evidence>
<dbReference type="Proteomes" id="UP001054252">
    <property type="component" value="Unassembled WGS sequence"/>
</dbReference>
<organism evidence="6 7">
    <name type="scientific">Rubroshorea leprosula</name>
    <dbReference type="NCBI Taxonomy" id="152421"/>
    <lineage>
        <taxon>Eukaryota</taxon>
        <taxon>Viridiplantae</taxon>
        <taxon>Streptophyta</taxon>
        <taxon>Embryophyta</taxon>
        <taxon>Tracheophyta</taxon>
        <taxon>Spermatophyta</taxon>
        <taxon>Magnoliopsida</taxon>
        <taxon>eudicotyledons</taxon>
        <taxon>Gunneridae</taxon>
        <taxon>Pentapetalae</taxon>
        <taxon>rosids</taxon>
        <taxon>malvids</taxon>
        <taxon>Malvales</taxon>
        <taxon>Dipterocarpaceae</taxon>
        <taxon>Rubroshorea</taxon>
    </lineage>
</organism>
<dbReference type="Pfam" id="PF01027">
    <property type="entry name" value="Bax1-I"/>
    <property type="match status" value="1"/>
</dbReference>
<accession>A0AAV5M583</accession>
<comment type="similarity">
    <text evidence="5">Belongs to the BI1 family.</text>
</comment>
<evidence type="ECO:0000313" key="7">
    <source>
        <dbReference type="Proteomes" id="UP001054252"/>
    </source>
</evidence>
<comment type="subcellular location">
    <subcellularLocation>
        <location evidence="1">Membrane</location>
        <topology evidence="1">Multi-pass membrane protein</topology>
    </subcellularLocation>
</comment>
<dbReference type="AlphaFoldDB" id="A0AAV5M583"/>
<dbReference type="PANTHER" id="PTHR23291">
    <property type="entry name" value="BAX INHIBITOR-RELATED"/>
    <property type="match status" value="1"/>
</dbReference>
<feature type="transmembrane region" description="Helical" evidence="5">
    <location>
        <begin position="62"/>
        <end position="85"/>
    </location>
</feature>
<keyword evidence="7" id="KW-1185">Reference proteome</keyword>
<sequence>MRKSDIETGGSALYPTMLETPEYRWAFIRKVYAIIFVQLLITAAVAFFVVHFHQIPKFVLHTWPGITVYVLSFLLSLAFMFLLFACHEYHPWNFLILGLFTVSFAFMVGLSCSFANGKIILEAVILTGVAVVGLTIYTFWAVRRGHDFSFLGPFLFSSLVMLIAFGLILAFFRMGKVSLMIYGFLGAFIFCGYIVYDTNELIKNYTYDQYVLAAISLYLDIVNLFVNILSLLINSDADS</sequence>
<reference evidence="6 7" key="1">
    <citation type="journal article" date="2021" name="Commun. Biol.">
        <title>The genome of Shorea leprosula (Dipterocarpaceae) highlights the ecological relevance of drought in aseasonal tropical rainforests.</title>
        <authorList>
            <person name="Ng K.K.S."/>
            <person name="Kobayashi M.J."/>
            <person name="Fawcett J.A."/>
            <person name="Hatakeyama M."/>
            <person name="Paape T."/>
            <person name="Ng C.H."/>
            <person name="Ang C.C."/>
            <person name="Tnah L.H."/>
            <person name="Lee C.T."/>
            <person name="Nishiyama T."/>
            <person name="Sese J."/>
            <person name="O'Brien M.J."/>
            <person name="Copetti D."/>
            <person name="Mohd Noor M.I."/>
            <person name="Ong R.C."/>
            <person name="Putra M."/>
            <person name="Sireger I.Z."/>
            <person name="Indrioko S."/>
            <person name="Kosugi Y."/>
            <person name="Izuno A."/>
            <person name="Isagi Y."/>
            <person name="Lee S.L."/>
            <person name="Shimizu K.K."/>
        </authorList>
    </citation>
    <scope>NUCLEOTIDE SEQUENCE [LARGE SCALE GENOMIC DNA]</scope>
    <source>
        <strain evidence="6">214</strain>
    </source>
</reference>
<evidence type="ECO:0000256" key="5">
    <source>
        <dbReference type="RuleBase" id="RU004379"/>
    </source>
</evidence>
<dbReference type="PANTHER" id="PTHR23291:SF31">
    <property type="entry name" value="PROTEIN LIFEGUARD 4"/>
    <property type="match status" value="1"/>
</dbReference>
<feature type="transmembrane region" description="Helical" evidence="5">
    <location>
        <begin position="31"/>
        <end position="50"/>
    </location>
</feature>